<dbReference type="AlphaFoldDB" id="A0A2H3JK43"/>
<dbReference type="EMBL" id="KB468124">
    <property type="protein sequence ID" value="PCH42552.1"/>
    <property type="molecule type" value="Genomic_DNA"/>
</dbReference>
<feature type="non-terminal residue" evidence="1">
    <location>
        <position position="170"/>
    </location>
</feature>
<evidence type="ECO:0000313" key="2">
    <source>
        <dbReference type="Proteomes" id="UP000218811"/>
    </source>
</evidence>
<evidence type="ECO:0000313" key="1">
    <source>
        <dbReference type="EMBL" id="PCH42552.1"/>
    </source>
</evidence>
<organism evidence="1 2">
    <name type="scientific">Wolfiporia cocos (strain MD-104)</name>
    <name type="common">Brown rot fungus</name>
    <dbReference type="NCBI Taxonomy" id="742152"/>
    <lineage>
        <taxon>Eukaryota</taxon>
        <taxon>Fungi</taxon>
        <taxon>Dikarya</taxon>
        <taxon>Basidiomycota</taxon>
        <taxon>Agaricomycotina</taxon>
        <taxon>Agaricomycetes</taxon>
        <taxon>Polyporales</taxon>
        <taxon>Phaeolaceae</taxon>
        <taxon>Wolfiporia</taxon>
    </lineage>
</organism>
<name>A0A2H3JK43_WOLCO</name>
<gene>
    <name evidence="1" type="ORF">WOLCODRAFT_137963</name>
</gene>
<sequence>MSILALSRISRGAIGRTRSCLLHTSQTWQVHLVNNLLHIVFGVKDSSRRWRTRPSSTIWLMLYTFWRKAATSPFLCIAGERSICPPPPSCKFSWACPASCLLLPATDQRSRLHMLCISPFPPPPSSAAALVRAVVRSPTPDACPFRDASAPGSSLHTTSEASAILLLTSG</sequence>
<dbReference type="Proteomes" id="UP000218811">
    <property type="component" value="Unassembled WGS sequence"/>
</dbReference>
<accession>A0A2H3JK43</accession>
<keyword evidence="2" id="KW-1185">Reference proteome</keyword>
<protein>
    <submittedName>
        <fullName evidence="1">Uncharacterized protein</fullName>
    </submittedName>
</protein>
<proteinExistence type="predicted"/>
<reference evidence="1 2" key="1">
    <citation type="journal article" date="2012" name="Science">
        <title>The Paleozoic origin of enzymatic lignin decomposition reconstructed from 31 fungal genomes.</title>
        <authorList>
            <person name="Floudas D."/>
            <person name="Binder M."/>
            <person name="Riley R."/>
            <person name="Barry K."/>
            <person name="Blanchette R.A."/>
            <person name="Henrissat B."/>
            <person name="Martinez A.T."/>
            <person name="Otillar R."/>
            <person name="Spatafora J.W."/>
            <person name="Yadav J.S."/>
            <person name="Aerts A."/>
            <person name="Benoit I."/>
            <person name="Boyd A."/>
            <person name="Carlson A."/>
            <person name="Copeland A."/>
            <person name="Coutinho P.M."/>
            <person name="de Vries R.P."/>
            <person name="Ferreira P."/>
            <person name="Findley K."/>
            <person name="Foster B."/>
            <person name="Gaskell J."/>
            <person name="Glotzer D."/>
            <person name="Gorecki P."/>
            <person name="Heitman J."/>
            <person name="Hesse C."/>
            <person name="Hori C."/>
            <person name="Igarashi K."/>
            <person name="Jurgens J.A."/>
            <person name="Kallen N."/>
            <person name="Kersten P."/>
            <person name="Kohler A."/>
            <person name="Kuees U."/>
            <person name="Kumar T.K.A."/>
            <person name="Kuo A."/>
            <person name="LaButti K."/>
            <person name="Larrondo L.F."/>
            <person name="Lindquist E."/>
            <person name="Ling A."/>
            <person name="Lombard V."/>
            <person name="Lucas S."/>
            <person name="Lundell T."/>
            <person name="Martin R."/>
            <person name="McLaughlin D.J."/>
            <person name="Morgenstern I."/>
            <person name="Morin E."/>
            <person name="Murat C."/>
            <person name="Nagy L.G."/>
            <person name="Nolan M."/>
            <person name="Ohm R.A."/>
            <person name="Patyshakuliyeva A."/>
            <person name="Rokas A."/>
            <person name="Ruiz-Duenas F.J."/>
            <person name="Sabat G."/>
            <person name="Salamov A."/>
            <person name="Samejima M."/>
            <person name="Schmutz J."/>
            <person name="Slot J.C."/>
            <person name="St John F."/>
            <person name="Stenlid J."/>
            <person name="Sun H."/>
            <person name="Sun S."/>
            <person name="Syed K."/>
            <person name="Tsang A."/>
            <person name="Wiebenga A."/>
            <person name="Young D."/>
            <person name="Pisabarro A."/>
            <person name="Eastwood D.C."/>
            <person name="Martin F."/>
            <person name="Cullen D."/>
            <person name="Grigoriev I.V."/>
            <person name="Hibbett D.S."/>
        </authorList>
    </citation>
    <scope>NUCLEOTIDE SEQUENCE [LARGE SCALE GENOMIC DNA]</scope>
    <source>
        <strain evidence="1 2">MD-104</strain>
    </source>
</reference>